<evidence type="ECO:0000313" key="2">
    <source>
        <dbReference type="Proteomes" id="UP001283361"/>
    </source>
</evidence>
<sequence>MTGDQLTSKPPGCWGGQPERSLWASEILNPSGLNNIHVHSLVQLTFPSWRREFRAGNFCSSFHTDRRLVTCAQTLGDL</sequence>
<accession>A0AAE1AEA8</accession>
<gene>
    <name evidence="1" type="ORF">RRG08_057697</name>
</gene>
<protein>
    <submittedName>
        <fullName evidence="1">Uncharacterized protein</fullName>
    </submittedName>
</protein>
<dbReference type="AlphaFoldDB" id="A0AAE1AEA8"/>
<dbReference type="EMBL" id="JAWDGP010001977">
    <property type="protein sequence ID" value="KAK3786320.1"/>
    <property type="molecule type" value="Genomic_DNA"/>
</dbReference>
<organism evidence="1 2">
    <name type="scientific">Elysia crispata</name>
    <name type="common">lettuce slug</name>
    <dbReference type="NCBI Taxonomy" id="231223"/>
    <lineage>
        <taxon>Eukaryota</taxon>
        <taxon>Metazoa</taxon>
        <taxon>Spiralia</taxon>
        <taxon>Lophotrochozoa</taxon>
        <taxon>Mollusca</taxon>
        <taxon>Gastropoda</taxon>
        <taxon>Heterobranchia</taxon>
        <taxon>Euthyneura</taxon>
        <taxon>Panpulmonata</taxon>
        <taxon>Sacoglossa</taxon>
        <taxon>Placobranchoidea</taxon>
        <taxon>Plakobranchidae</taxon>
        <taxon>Elysia</taxon>
    </lineage>
</organism>
<name>A0AAE1AEA8_9GAST</name>
<proteinExistence type="predicted"/>
<keyword evidence="2" id="KW-1185">Reference proteome</keyword>
<evidence type="ECO:0000313" key="1">
    <source>
        <dbReference type="EMBL" id="KAK3786320.1"/>
    </source>
</evidence>
<comment type="caution">
    <text evidence="1">The sequence shown here is derived from an EMBL/GenBank/DDBJ whole genome shotgun (WGS) entry which is preliminary data.</text>
</comment>
<dbReference type="Proteomes" id="UP001283361">
    <property type="component" value="Unassembled WGS sequence"/>
</dbReference>
<reference evidence="1" key="1">
    <citation type="journal article" date="2023" name="G3 (Bethesda)">
        <title>A reference genome for the long-term kleptoplast-retaining sea slug Elysia crispata morphotype clarki.</title>
        <authorList>
            <person name="Eastman K.E."/>
            <person name="Pendleton A.L."/>
            <person name="Shaikh M.A."/>
            <person name="Suttiyut T."/>
            <person name="Ogas R."/>
            <person name="Tomko P."/>
            <person name="Gavelis G."/>
            <person name="Widhalm J.R."/>
            <person name="Wisecaver J.H."/>
        </authorList>
    </citation>
    <scope>NUCLEOTIDE SEQUENCE</scope>
    <source>
        <strain evidence="1">ECLA1</strain>
    </source>
</reference>